<feature type="transmembrane region" description="Helical" evidence="1">
    <location>
        <begin position="223"/>
        <end position="241"/>
    </location>
</feature>
<evidence type="ECO:0000313" key="3">
    <source>
        <dbReference type="Proteomes" id="UP000515928"/>
    </source>
</evidence>
<dbReference type="Proteomes" id="UP000515928">
    <property type="component" value="Chromosome"/>
</dbReference>
<dbReference type="EMBL" id="CP060715">
    <property type="protein sequence ID" value="QNN60288.1"/>
    <property type="molecule type" value="Genomic_DNA"/>
</dbReference>
<dbReference type="Pfam" id="PF14897">
    <property type="entry name" value="EpsG"/>
    <property type="match status" value="1"/>
</dbReference>
<keyword evidence="1" id="KW-0472">Membrane</keyword>
<feature type="transmembrane region" description="Helical" evidence="1">
    <location>
        <begin position="109"/>
        <end position="138"/>
    </location>
</feature>
<feature type="transmembrane region" description="Helical" evidence="1">
    <location>
        <begin position="150"/>
        <end position="172"/>
    </location>
</feature>
<proteinExistence type="predicted"/>
<reference evidence="2 3" key="1">
    <citation type="submission" date="2020-08" db="EMBL/GenBank/DDBJ databases">
        <title>Genome sequence of Erysipelothrix inopinata DSM 15511T.</title>
        <authorList>
            <person name="Hyun D.-W."/>
            <person name="Bae J.-W."/>
        </authorList>
    </citation>
    <scope>NUCLEOTIDE SEQUENCE [LARGE SCALE GENOMIC DNA]</scope>
    <source>
        <strain evidence="2 3">DSM 15511</strain>
    </source>
</reference>
<dbReference type="KEGG" id="eio:H9L01_07905"/>
<keyword evidence="1" id="KW-1133">Transmembrane helix</keyword>
<name>A0A7G9RXG3_9FIRM</name>
<protein>
    <submittedName>
        <fullName evidence="2">EpsG family protein</fullName>
    </submittedName>
</protein>
<feature type="transmembrane region" description="Helical" evidence="1">
    <location>
        <begin position="12"/>
        <end position="31"/>
    </location>
</feature>
<keyword evidence="1" id="KW-0812">Transmembrane</keyword>
<gene>
    <name evidence="2" type="ORF">H9L01_07905</name>
</gene>
<organism evidence="2 3">
    <name type="scientific">Erysipelothrix inopinata</name>
    <dbReference type="NCBI Taxonomy" id="225084"/>
    <lineage>
        <taxon>Bacteria</taxon>
        <taxon>Bacillati</taxon>
        <taxon>Bacillota</taxon>
        <taxon>Erysipelotrichia</taxon>
        <taxon>Erysipelotrichales</taxon>
        <taxon>Erysipelotrichaceae</taxon>
        <taxon>Erysipelothrix</taxon>
    </lineage>
</organism>
<dbReference type="AlphaFoldDB" id="A0A7G9RXG3"/>
<keyword evidence="3" id="KW-1185">Reference proteome</keyword>
<feature type="transmembrane region" description="Helical" evidence="1">
    <location>
        <begin position="76"/>
        <end position="97"/>
    </location>
</feature>
<dbReference type="InterPro" id="IPR049458">
    <property type="entry name" value="EpsG-like"/>
</dbReference>
<dbReference type="RefSeq" id="WP_187533418.1">
    <property type="nucleotide sequence ID" value="NZ_CP060715.1"/>
</dbReference>
<feature type="transmembrane region" description="Helical" evidence="1">
    <location>
        <begin position="253"/>
        <end position="271"/>
    </location>
</feature>
<evidence type="ECO:0000256" key="1">
    <source>
        <dbReference type="SAM" id="Phobius"/>
    </source>
</evidence>
<accession>A0A7G9RXG3</accession>
<feature type="transmembrane region" description="Helical" evidence="1">
    <location>
        <begin position="184"/>
        <end position="211"/>
    </location>
</feature>
<feature type="transmembrane region" description="Helical" evidence="1">
    <location>
        <begin position="283"/>
        <end position="300"/>
    </location>
</feature>
<sequence>MSAFNKKISKKTFLISSAVILAIVSFLRFGVGADYFSYEYLYNELDVKSIGSMLDSLVFIEFGFRALMYISKIVGLSYHTFASIISIAIVILTLAWINDNSENYQLSTLLFYTLFYFVWAISALRQGLALILAMYLLFNNKYFFKMYQKVLILLACASLHVSVLILLPIILLRDYTPSKKTLMILFGISLVITFIPFGSILGALSSIPYIGKLTHYLEGSGRGFLDFPGIVRILFFIGIWLHYDKLIESKNKSIRDLTLLSLYSFIIYFVFKFSELMAARFSVFGYFSVIIIFPSIVMLYEKRQLRMMGMAGLMTFSSLSLYKEMKTVIDQSGFRGGLVELNKNTILNADRGKFFNQYNLIAQRIELCKANEKEFFGKFESDAIPYADKNNLGDHFQSVFFPDTNMYGIINDKGEIVERGIYRYRPEIYGDIVVEETEGTSFKRFVLKNIRTGEYVPEDQLSATIDNFTEETKMRTKWIDFDHYTYEQMKGSLFAELIPEEDILTSSIGKYGSPFFYEIVEVTAYTQTMYIYLDDYYNPLNNSIYYSITPYGSNFIAIGKTSCSSEYINRNGDIIWIEKEQK</sequence>
<evidence type="ECO:0000313" key="2">
    <source>
        <dbReference type="EMBL" id="QNN60288.1"/>
    </source>
</evidence>